<dbReference type="Pfam" id="PF09115">
    <property type="entry name" value="DNApol3-delta_C"/>
    <property type="match status" value="1"/>
</dbReference>
<accession>A0A8D4LMT0</accession>
<gene>
    <name evidence="9" type="primary">holB</name>
    <name evidence="9" type="ORF">CEP48_08610</name>
</gene>
<evidence type="ECO:0000259" key="8">
    <source>
        <dbReference type="Pfam" id="PF09115"/>
    </source>
</evidence>
<dbReference type="SUPFAM" id="SSF48019">
    <property type="entry name" value="post-AAA+ oligomerization domain-like"/>
    <property type="match status" value="1"/>
</dbReference>
<evidence type="ECO:0000256" key="2">
    <source>
        <dbReference type="ARBA" id="ARBA00014363"/>
    </source>
</evidence>
<keyword evidence="6" id="KW-0239">DNA-directed DNA polymerase</keyword>
<evidence type="ECO:0000256" key="5">
    <source>
        <dbReference type="ARBA" id="ARBA00022705"/>
    </source>
</evidence>
<dbReference type="SUPFAM" id="SSF52540">
    <property type="entry name" value="P-loop containing nucleoside triphosphate hydrolases"/>
    <property type="match status" value="1"/>
</dbReference>
<dbReference type="InterPro" id="IPR015199">
    <property type="entry name" value="DNA_pol_III_delta_C"/>
</dbReference>
<dbReference type="GO" id="GO:0006261">
    <property type="term" value="P:DNA-templated DNA replication"/>
    <property type="evidence" value="ECO:0007669"/>
    <property type="project" value="TreeGrafter"/>
</dbReference>
<evidence type="ECO:0000256" key="7">
    <source>
        <dbReference type="ARBA" id="ARBA00049244"/>
    </source>
</evidence>
<keyword evidence="5" id="KW-0235">DNA replication</keyword>
<evidence type="ECO:0000313" key="10">
    <source>
        <dbReference type="Proteomes" id="UP000955338"/>
    </source>
</evidence>
<dbReference type="InterPro" id="IPR027417">
    <property type="entry name" value="P-loop_NTPase"/>
</dbReference>
<name>A0A8D4LMT0_9PAST</name>
<dbReference type="PANTHER" id="PTHR11669:SF8">
    <property type="entry name" value="DNA POLYMERASE III SUBUNIT DELTA"/>
    <property type="match status" value="1"/>
</dbReference>
<feature type="domain" description="DNA polymerase III delta subunit C-terminal" evidence="8">
    <location>
        <begin position="208"/>
        <end position="321"/>
    </location>
</feature>
<dbReference type="GO" id="GO:0003677">
    <property type="term" value="F:DNA binding"/>
    <property type="evidence" value="ECO:0007669"/>
    <property type="project" value="InterPro"/>
</dbReference>
<dbReference type="PANTHER" id="PTHR11669">
    <property type="entry name" value="REPLICATION FACTOR C / DNA POLYMERASE III GAMMA-TAU SUBUNIT"/>
    <property type="match status" value="1"/>
</dbReference>
<dbReference type="InterPro" id="IPR008921">
    <property type="entry name" value="DNA_pol3_clamp-load_cplx_C"/>
</dbReference>
<dbReference type="RefSeq" id="WP_261920023.1">
    <property type="nucleotide sequence ID" value="NZ_CP022011.1"/>
</dbReference>
<sequence>MIDLYPWQQTLYQKILDTFLQGRGHHALLFKTETGIGAEALLQQLAAWLLCQKPQANTICHQCQSCHLFLQHHHPDFYLLQPLETKTIGVEQVREINEKLYQHSHLGGNKVVWLQGLEKLSEAGANALLKTLEEPVSGCYFLLQADLAYPILPTIYSRCQSYTLSTPNPQTSMEWLQQQGLSQTPAQLNTALRINQFRPLTTLHFIQQNQLEKRLHFLRQFWLFTQKKNLNLLLPHFEIELILTQLDWIIAFLSDALKARLGINQGWICADLASGVVKLSQGYHQQKLLRAVEIAQQMRTELVNINAVNQELILIDGLTKLLMEIFNE</sequence>
<dbReference type="AlphaFoldDB" id="A0A8D4LMT0"/>
<dbReference type="EC" id="2.7.7.7" evidence="1"/>
<proteinExistence type="predicted"/>
<evidence type="ECO:0000256" key="4">
    <source>
        <dbReference type="ARBA" id="ARBA00022695"/>
    </source>
</evidence>
<dbReference type="Proteomes" id="UP000955338">
    <property type="component" value="Chromosome"/>
</dbReference>
<evidence type="ECO:0000313" key="9">
    <source>
        <dbReference type="EMBL" id="QDJ15474.1"/>
    </source>
</evidence>
<reference evidence="9" key="1">
    <citation type="submission" date="2017-06" db="EMBL/GenBank/DDBJ databases">
        <title>Genome sequencing of pathogenic and non-pathogenic strains within Bisgaard taxon 40.</title>
        <authorList>
            <person name="Ladner J.T."/>
            <person name="Lovett S.P."/>
            <person name="Koroleva G."/>
            <person name="Lorch J.M."/>
        </authorList>
    </citation>
    <scope>NUCLEOTIDE SEQUENCE</scope>
    <source>
        <strain evidence="9">27576-1-I1</strain>
    </source>
</reference>
<keyword evidence="10" id="KW-1185">Reference proteome</keyword>
<evidence type="ECO:0000256" key="6">
    <source>
        <dbReference type="ARBA" id="ARBA00022932"/>
    </source>
</evidence>
<dbReference type="Gene3D" id="3.40.50.300">
    <property type="entry name" value="P-loop containing nucleotide triphosphate hydrolases"/>
    <property type="match status" value="1"/>
</dbReference>
<dbReference type="GO" id="GO:0009360">
    <property type="term" value="C:DNA polymerase III complex"/>
    <property type="evidence" value="ECO:0007669"/>
    <property type="project" value="InterPro"/>
</dbReference>
<dbReference type="GO" id="GO:0008408">
    <property type="term" value="F:3'-5' exonuclease activity"/>
    <property type="evidence" value="ECO:0007669"/>
    <property type="project" value="InterPro"/>
</dbReference>
<dbReference type="EMBL" id="CP022011">
    <property type="protein sequence ID" value="QDJ15474.1"/>
    <property type="molecule type" value="Genomic_DNA"/>
</dbReference>
<dbReference type="NCBIfam" id="TIGR00678">
    <property type="entry name" value="holB"/>
    <property type="match status" value="1"/>
</dbReference>
<keyword evidence="3" id="KW-0808">Transferase</keyword>
<dbReference type="Gene3D" id="1.20.272.10">
    <property type="match status" value="1"/>
</dbReference>
<dbReference type="InterPro" id="IPR050238">
    <property type="entry name" value="DNA_Rep/Repair_Clamp_Loader"/>
</dbReference>
<evidence type="ECO:0000256" key="3">
    <source>
        <dbReference type="ARBA" id="ARBA00022679"/>
    </source>
</evidence>
<keyword evidence="4" id="KW-0548">Nucleotidyltransferase</keyword>
<dbReference type="InterPro" id="IPR004622">
    <property type="entry name" value="DNA_pol_HolB"/>
</dbReference>
<organism evidence="9 10">
    <name type="scientific">Mergibacter septicus</name>
    <dbReference type="NCBI Taxonomy" id="221402"/>
    <lineage>
        <taxon>Bacteria</taxon>
        <taxon>Pseudomonadati</taxon>
        <taxon>Pseudomonadota</taxon>
        <taxon>Gammaproteobacteria</taxon>
        <taxon>Pasteurellales</taxon>
        <taxon>Pasteurellaceae</taxon>
        <taxon>Mergibacter</taxon>
    </lineage>
</organism>
<dbReference type="Pfam" id="PF13177">
    <property type="entry name" value="DNA_pol3_delta2"/>
    <property type="match status" value="1"/>
</dbReference>
<evidence type="ECO:0000256" key="1">
    <source>
        <dbReference type="ARBA" id="ARBA00012417"/>
    </source>
</evidence>
<dbReference type="GO" id="GO:0003887">
    <property type="term" value="F:DNA-directed DNA polymerase activity"/>
    <property type="evidence" value="ECO:0007669"/>
    <property type="project" value="UniProtKB-KW"/>
</dbReference>
<comment type="catalytic activity">
    <reaction evidence="7">
        <text>DNA(n) + a 2'-deoxyribonucleoside 5'-triphosphate = DNA(n+1) + diphosphate</text>
        <dbReference type="Rhea" id="RHEA:22508"/>
        <dbReference type="Rhea" id="RHEA-COMP:17339"/>
        <dbReference type="Rhea" id="RHEA-COMP:17340"/>
        <dbReference type="ChEBI" id="CHEBI:33019"/>
        <dbReference type="ChEBI" id="CHEBI:61560"/>
        <dbReference type="ChEBI" id="CHEBI:173112"/>
        <dbReference type="EC" id="2.7.7.7"/>
    </reaction>
</comment>
<protein>
    <recommendedName>
        <fullName evidence="2">DNA polymerase III subunit delta'</fullName>
        <ecNumber evidence="1">2.7.7.7</ecNumber>
    </recommendedName>
</protein>